<reference evidence="2" key="1">
    <citation type="journal article" date="2022" name="Mol. Ecol. Resour.">
        <title>The genomes of chicory, endive, great burdock and yacon provide insights into Asteraceae palaeo-polyploidization history and plant inulin production.</title>
        <authorList>
            <person name="Fan W."/>
            <person name="Wang S."/>
            <person name="Wang H."/>
            <person name="Wang A."/>
            <person name="Jiang F."/>
            <person name="Liu H."/>
            <person name="Zhao H."/>
            <person name="Xu D."/>
            <person name="Zhang Y."/>
        </authorList>
    </citation>
    <scope>NUCLEOTIDE SEQUENCE [LARGE SCALE GENOMIC DNA]</scope>
    <source>
        <strain evidence="2">cv. Niubang</strain>
    </source>
</reference>
<accession>A0ACB8YA96</accession>
<comment type="caution">
    <text evidence="1">The sequence shown here is derived from an EMBL/GenBank/DDBJ whole genome shotgun (WGS) entry which is preliminary data.</text>
</comment>
<evidence type="ECO:0000313" key="2">
    <source>
        <dbReference type="Proteomes" id="UP001055879"/>
    </source>
</evidence>
<name>A0ACB8YA96_ARCLA</name>
<proteinExistence type="predicted"/>
<keyword evidence="2" id="KW-1185">Reference proteome</keyword>
<reference evidence="1 2" key="2">
    <citation type="journal article" date="2022" name="Mol. Ecol. Resour.">
        <title>The genomes of chicory, endive, great burdock and yacon provide insights into Asteraceae paleo-polyploidization history and plant inulin production.</title>
        <authorList>
            <person name="Fan W."/>
            <person name="Wang S."/>
            <person name="Wang H."/>
            <person name="Wang A."/>
            <person name="Jiang F."/>
            <person name="Liu H."/>
            <person name="Zhao H."/>
            <person name="Xu D."/>
            <person name="Zhang Y."/>
        </authorList>
    </citation>
    <scope>NUCLEOTIDE SEQUENCE [LARGE SCALE GENOMIC DNA]</scope>
    <source>
        <strain evidence="2">cv. Niubang</strain>
    </source>
</reference>
<protein>
    <submittedName>
        <fullName evidence="1">Uncharacterized protein</fullName>
    </submittedName>
</protein>
<organism evidence="1 2">
    <name type="scientific">Arctium lappa</name>
    <name type="common">Greater burdock</name>
    <name type="synonym">Lappa major</name>
    <dbReference type="NCBI Taxonomy" id="4217"/>
    <lineage>
        <taxon>Eukaryota</taxon>
        <taxon>Viridiplantae</taxon>
        <taxon>Streptophyta</taxon>
        <taxon>Embryophyta</taxon>
        <taxon>Tracheophyta</taxon>
        <taxon>Spermatophyta</taxon>
        <taxon>Magnoliopsida</taxon>
        <taxon>eudicotyledons</taxon>
        <taxon>Gunneridae</taxon>
        <taxon>Pentapetalae</taxon>
        <taxon>asterids</taxon>
        <taxon>campanulids</taxon>
        <taxon>Asterales</taxon>
        <taxon>Asteraceae</taxon>
        <taxon>Carduoideae</taxon>
        <taxon>Cardueae</taxon>
        <taxon>Arctiinae</taxon>
        <taxon>Arctium</taxon>
    </lineage>
</organism>
<sequence length="74" mass="8597">MTTIHIMFFPVLESSNKSRLQNLLFWSLFKGGCLFFPVLESPNYKICANKFILVMLKLQTVTIFLETLLHLFGI</sequence>
<dbReference type="Proteomes" id="UP001055879">
    <property type="component" value="Linkage Group LG13"/>
</dbReference>
<gene>
    <name evidence="1" type="ORF">L6452_36599</name>
</gene>
<dbReference type="EMBL" id="CM042059">
    <property type="protein sequence ID" value="KAI3681794.1"/>
    <property type="molecule type" value="Genomic_DNA"/>
</dbReference>
<evidence type="ECO:0000313" key="1">
    <source>
        <dbReference type="EMBL" id="KAI3681794.1"/>
    </source>
</evidence>